<reference evidence="1 3" key="1">
    <citation type="journal article" date="2019" name="Front. Microbiol.">
        <title>Genomes of Neutrophilic Sulfur-Oxidizing Chemolithoautotrophs Representing 9 Proteobacterial Species From 8 Genera.</title>
        <authorList>
            <person name="Watanabe T."/>
            <person name="Kojima H."/>
            <person name="Umezawa K."/>
            <person name="Hori C."/>
            <person name="Takasuka T.E."/>
            <person name="Kato Y."/>
            <person name="Fukui M."/>
        </authorList>
    </citation>
    <scope>NUCLEOTIDE SEQUENCE [LARGE SCALE GENOMIC DNA]</scope>
    <source>
        <strain evidence="1 3">TTN</strain>
    </source>
</reference>
<keyword evidence="3" id="KW-1185">Reference proteome</keyword>
<name>A0A401JBH9_9PROT</name>
<dbReference type="EMBL" id="BGOW01000038">
    <property type="protein sequence ID" value="GBL47325.1"/>
    <property type="molecule type" value="Genomic_DNA"/>
</dbReference>
<accession>A0A401JBH9</accession>
<proteinExistence type="predicted"/>
<dbReference type="AlphaFoldDB" id="A0A401JBH9"/>
<evidence type="ECO:0000313" key="3">
    <source>
        <dbReference type="Proteomes" id="UP000286806"/>
    </source>
</evidence>
<dbReference type="Proteomes" id="UP000286806">
    <property type="component" value="Unassembled WGS sequence"/>
</dbReference>
<evidence type="ECO:0000313" key="1">
    <source>
        <dbReference type="EMBL" id="GBL45038.1"/>
    </source>
</evidence>
<sequence>MTHQGRARREPPKNALPALRRLTREWPLPARRALSGRFWVAL</sequence>
<gene>
    <name evidence="1" type="ORF">SFMTTN_0842</name>
    <name evidence="2" type="ORF">SFMTTN_3160</name>
</gene>
<dbReference type="EMBL" id="BGOW01000004">
    <property type="protein sequence ID" value="GBL45038.1"/>
    <property type="molecule type" value="Genomic_DNA"/>
</dbReference>
<comment type="caution">
    <text evidence="1">The sequence shown here is derived from an EMBL/GenBank/DDBJ whole genome shotgun (WGS) entry which is preliminary data.</text>
</comment>
<protein>
    <submittedName>
        <fullName evidence="1">Uncharacterized protein</fullName>
    </submittedName>
</protein>
<organism evidence="1 3">
    <name type="scientific">Sulfuriferula multivorans</name>
    <dbReference type="NCBI Taxonomy" id="1559896"/>
    <lineage>
        <taxon>Bacteria</taxon>
        <taxon>Pseudomonadati</taxon>
        <taxon>Pseudomonadota</taxon>
        <taxon>Betaproteobacteria</taxon>
        <taxon>Nitrosomonadales</taxon>
        <taxon>Sulfuricellaceae</taxon>
        <taxon>Sulfuriferula</taxon>
    </lineage>
</organism>
<evidence type="ECO:0000313" key="2">
    <source>
        <dbReference type="EMBL" id="GBL47325.1"/>
    </source>
</evidence>